<dbReference type="OrthoDB" id="53857at2759"/>
<feature type="compositionally biased region" description="Acidic residues" evidence="1">
    <location>
        <begin position="301"/>
        <end position="317"/>
    </location>
</feature>
<accession>K0SZH5</accession>
<dbReference type="AlphaFoldDB" id="K0SZH5"/>
<feature type="non-terminal residue" evidence="2">
    <location>
        <position position="1"/>
    </location>
</feature>
<dbReference type="eggNOG" id="ENOG502T7PH">
    <property type="taxonomic scope" value="Eukaryota"/>
</dbReference>
<gene>
    <name evidence="2" type="ORF">THAOC_15722</name>
</gene>
<reference evidence="2 3" key="1">
    <citation type="journal article" date="2012" name="Genome Biol.">
        <title>Genome and low-iron response of an oceanic diatom adapted to chronic iron limitation.</title>
        <authorList>
            <person name="Lommer M."/>
            <person name="Specht M."/>
            <person name="Roy A.S."/>
            <person name="Kraemer L."/>
            <person name="Andreson R."/>
            <person name="Gutowska M.A."/>
            <person name="Wolf J."/>
            <person name="Bergner S.V."/>
            <person name="Schilhabel M.B."/>
            <person name="Klostermeier U.C."/>
            <person name="Beiko R.G."/>
            <person name="Rosenstiel P."/>
            <person name="Hippler M."/>
            <person name="Laroche J."/>
        </authorList>
    </citation>
    <scope>NUCLEOTIDE SEQUENCE [LARGE SCALE GENOMIC DNA]</scope>
    <source>
        <strain evidence="2 3">CCMP1005</strain>
    </source>
</reference>
<proteinExistence type="predicted"/>
<organism evidence="2 3">
    <name type="scientific">Thalassiosira oceanica</name>
    <name type="common">Marine diatom</name>
    <dbReference type="NCBI Taxonomy" id="159749"/>
    <lineage>
        <taxon>Eukaryota</taxon>
        <taxon>Sar</taxon>
        <taxon>Stramenopiles</taxon>
        <taxon>Ochrophyta</taxon>
        <taxon>Bacillariophyta</taxon>
        <taxon>Coscinodiscophyceae</taxon>
        <taxon>Thalassiosirophycidae</taxon>
        <taxon>Thalassiosirales</taxon>
        <taxon>Thalassiosiraceae</taxon>
        <taxon>Thalassiosira</taxon>
    </lineage>
</organism>
<evidence type="ECO:0000313" key="3">
    <source>
        <dbReference type="Proteomes" id="UP000266841"/>
    </source>
</evidence>
<dbReference type="OMA" id="TILCINP"/>
<feature type="compositionally biased region" description="Low complexity" evidence="1">
    <location>
        <begin position="1"/>
        <end position="10"/>
    </location>
</feature>
<name>K0SZH5_THAOC</name>
<protein>
    <submittedName>
        <fullName evidence="2">Uncharacterized protein</fullName>
    </submittedName>
</protein>
<comment type="caution">
    <text evidence="2">The sequence shown here is derived from an EMBL/GenBank/DDBJ whole genome shotgun (WGS) entry which is preliminary data.</text>
</comment>
<feature type="compositionally biased region" description="Polar residues" evidence="1">
    <location>
        <begin position="77"/>
        <end position="95"/>
    </location>
</feature>
<keyword evidence="3" id="KW-1185">Reference proteome</keyword>
<evidence type="ECO:0000313" key="2">
    <source>
        <dbReference type="EMBL" id="EJK63607.1"/>
    </source>
</evidence>
<feature type="region of interest" description="Disordered" evidence="1">
    <location>
        <begin position="299"/>
        <end position="320"/>
    </location>
</feature>
<feature type="region of interest" description="Disordered" evidence="1">
    <location>
        <begin position="1"/>
        <end position="95"/>
    </location>
</feature>
<sequence length="454" mass="50669">QGRAGVAGVAEGPGGSRSRACPRPRIRATEGQSRIPLPVEGPKDPPVVLTRRCPMTDSDDSSAASSGDELLDFVAPGTQQSKDTSPEKSTASESVELTEVVVNAVAEAATDPLAASRKRKREEDGGEATDDDVQILIEQAFKKCYDGVKIGSLDKLFWLEKSERSTKKVYAVRIPSPDETVGLHFRKYDESKQCKVQYIQYPHDSKKAARGRYDLAGVKSLTPYHGGKEEQSAWCPALFERYAKQLKKDKVDSLGLKKEYLFLQRILKEAECEEREKKRAKELEDIPAEIETKAICPKETELEDAAEAEESEDETEDMWSRKRDPLRAGDVIGFYEQQAKIRDETYRTYKVVAVNPKARTAGGRILTLDDPLIVLGPDHQVKIVQRMIRGKLQDHNGTFRPLEEYSLRKSGGPDAAAKLMAQAAQRNKDIIKRKQDEMIAKAKADGFCPEDMIR</sequence>
<evidence type="ECO:0000256" key="1">
    <source>
        <dbReference type="SAM" id="MobiDB-lite"/>
    </source>
</evidence>
<dbReference type="Proteomes" id="UP000266841">
    <property type="component" value="Unassembled WGS sequence"/>
</dbReference>
<dbReference type="EMBL" id="AGNL01018128">
    <property type="protein sequence ID" value="EJK63607.1"/>
    <property type="molecule type" value="Genomic_DNA"/>
</dbReference>